<dbReference type="WBParaSite" id="RSKR_0000584400.1">
    <property type="protein sequence ID" value="RSKR_0000584400.1"/>
    <property type="gene ID" value="RSKR_0000584400"/>
</dbReference>
<protein>
    <submittedName>
        <fullName evidence="2">Cell cycle control protein 50A</fullName>
    </submittedName>
</protein>
<sequence>MTNSFEMQVQNEGTNHLNPNANNVNYLPPSDTNSEHNSQAPSTSTDNTAKTEASSASSKKKVNRPKVTAFRQQKLSAWQPIPTASSVIPAIFAIGIIFIPLGGFILSASSSVIQHEIEYTDCVSPCNLVIDIPETMTGNVYFYYDLENYYQNHRRYVKSRNDKQLMGELDKVSDCDPYDKDSNGRIIAPCGAVANSMFNDSFILHETNSLKVVPFTYEGVVWAVDKNNKFKNPDLNGSTLCNAFANTANPTNWKTPLCMLDQTNDDNSGFQNVDFIVWMRTAALPNFKKLYRILNRNLGGAYADGLPAGQYTLEIKNQYPVSSFHGKKYFIISTASWAGGKNYFLGITFLIVAFICIIAGLVLFFIHQKYGHSMSDLGRINERPCTN</sequence>
<dbReference type="Proteomes" id="UP000095286">
    <property type="component" value="Unplaced"/>
</dbReference>
<name>A0AC35TZ95_9BILA</name>
<evidence type="ECO:0000313" key="1">
    <source>
        <dbReference type="Proteomes" id="UP000095286"/>
    </source>
</evidence>
<accession>A0AC35TZ95</accession>
<evidence type="ECO:0000313" key="2">
    <source>
        <dbReference type="WBParaSite" id="RSKR_0000584400.1"/>
    </source>
</evidence>
<proteinExistence type="predicted"/>
<reference evidence="2" key="1">
    <citation type="submission" date="2016-11" db="UniProtKB">
        <authorList>
            <consortium name="WormBaseParasite"/>
        </authorList>
    </citation>
    <scope>IDENTIFICATION</scope>
    <source>
        <strain evidence="2">KR3021</strain>
    </source>
</reference>
<organism evidence="1 2">
    <name type="scientific">Rhabditophanes sp. KR3021</name>
    <dbReference type="NCBI Taxonomy" id="114890"/>
    <lineage>
        <taxon>Eukaryota</taxon>
        <taxon>Metazoa</taxon>
        <taxon>Ecdysozoa</taxon>
        <taxon>Nematoda</taxon>
        <taxon>Chromadorea</taxon>
        <taxon>Rhabditida</taxon>
        <taxon>Tylenchina</taxon>
        <taxon>Panagrolaimomorpha</taxon>
        <taxon>Strongyloidoidea</taxon>
        <taxon>Alloionematidae</taxon>
        <taxon>Rhabditophanes</taxon>
    </lineage>
</organism>